<feature type="transmembrane region" description="Helical" evidence="16">
    <location>
        <begin position="348"/>
        <end position="367"/>
    </location>
</feature>
<dbReference type="GO" id="GO:0008360">
    <property type="term" value="P:regulation of cell shape"/>
    <property type="evidence" value="ECO:0007669"/>
    <property type="project" value="UniProtKB-KW"/>
</dbReference>
<keyword evidence="9 16" id="KW-0573">Peptidoglycan synthesis</keyword>
<name>H6Q5C7_WIGGL</name>
<keyword evidence="10 16" id="KW-1133">Transmembrane helix</keyword>
<keyword evidence="5 16" id="KW-0328">Glycosyltransferase</keyword>
<dbReference type="PANTHER" id="PTHR30474">
    <property type="entry name" value="CELL CYCLE PROTEIN"/>
    <property type="match status" value="1"/>
</dbReference>
<dbReference type="GO" id="GO:0008955">
    <property type="term" value="F:peptidoglycan glycosyltransferase activity"/>
    <property type="evidence" value="ECO:0007669"/>
    <property type="project" value="UniProtKB-UniRule"/>
</dbReference>
<dbReference type="EMBL" id="CP003315">
    <property type="protein sequence ID" value="AFA41392.1"/>
    <property type="molecule type" value="Genomic_DNA"/>
</dbReference>
<keyword evidence="16" id="KW-0997">Cell inner membrane</keyword>
<reference evidence="17 18" key="1">
    <citation type="journal article" date="2012" name="MBio">
        <title>Insight into the transmission biology and species-specific functional capabilities of tsetse (Diptera: glossinidae) obligate symbiont wigglesworthia.</title>
        <authorList>
            <person name="Rio R.V."/>
            <person name="Symula R.E."/>
            <person name="Wang J."/>
            <person name="Lohs C."/>
            <person name="Wu Y.N."/>
            <person name="Snyder A.K."/>
            <person name="Bjornson R.D."/>
            <person name="Oshima K."/>
            <person name="Biehl B.S."/>
            <person name="Perna N.T."/>
            <person name="Hattori M."/>
            <person name="Aksoy S."/>
        </authorList>
    </citation>
    <scope>NUCLEOTIDE SEQUENCE [LARGE SCALE GENOMIC DNA]</scope>
    <source>
        <strain evidence="17">WGM</strain>
    </source>
</reference>
<sequence>MKYKYKTNEVANISFYDKKLLFLILVLSVIGLIMVASASISFGSRLHNDPFYFTKRNFFYFLISFLIFFQILKYPTSSWENYSRINLFGTLFLLCTIFLYGDTINGATRWISIGSLHFQPSEWSKLVLFFYISHYIVRKKEELKNTFWGLFKPIIITLIFIILLLMQPDLGNALILFFTTLILLFLAGIKLWQFFSIFLFGLLTITILIVYKPYRIRRILAFWNPWNDPFDSGYQITQSLMAFGRGKFFGTGLGNSIQKLEYLPESHTDFIFSVLGEELGYLGSILILSMIFLMSIRTLYIGKRSLKNHNKVPGYFSYAIGIWLSLQTIMNVGGVIGILPVKGLTLPLISYGGSSLITILVSLAFVLRLDFELRLKKYQAINL</sequence>
<keyword evidence="18" id="KW-1185">Reference proteome</keyword>
<dbReference type="STRING" id="1142511.WIGMOR_0578"/>
<comment type="function">
    <text evidence="16">Peptidoglycan polymerase that is essential for cell division.</text>
</comment>
<dbReference type="HAMAP" id="MF_00913">
    <property type="entry name" value="PGT_FtsW_proteobact"/>
    <property type="match status" value="1"/>
</dbReference>
<dbReference type="PROSITE" id="PS00428">
    <property type="entry name" value="FTSW_RODA_SPOVE"/>
    <property type="match status" value="1"/>
</dbReference>
<dbReference type="UniPathway" id="UPA00219"/>
<dbReference type="GO" id="GO:0005886">
    <property type="term" value="C:plasma membrane"/>
    <property type="evidence" value="ECO:0007669"/>
    <property type="project" value="UniProtKB-SubCell"/>
</dbReference>
<evidence type="ECO:0000256" key="1">
    <source>
        <dbReference type="ARBA" id="ARBA00004651"/>
    </source>
</evidence>
<evidence type="ECO:0000256" key="3">
    <source>
        <dbReference type="ARBA" id="ARBA00022475"/>
    </source>
</evidence>
<keyword evidence="4 16" id="KW-0132">Cell division</keyword>
<evidence type="ECO:0000256" key="7">
    <source>
        <dbReference type="ARBA" id="ARBA00022692"/>
    </source>
</evidence>
<evidence type="ECO:0000256" key="14">
    <source>
        <dbReference type="ARBA" id="ARBA00038053"/>
    </source>
</evidence>
<keyword evidence="12 16" id="KW-0131">Cell cycle</keyword>
<dbReference type="EC" id="2.4.99.28" evidence="16"/>
<evidence type="ECO:0000256" key="8">
    <source>
        <dbReference type="ARBA" id="ARBA00022960"/>
    </source>
</evidence>
<dbReference type="InterPro" id="IPR001182">
    <property type="entry name" value="FtsW/RodA"/>
</dbReference>
<evidence type="ECO:0000256" key="16">
    <source>
        <dbReference type="HAMAP-Rule" id="MF_00913"/>
    </source>
</evidence>
<evidence type="ECO:0000256" key="6">
    <source>
        <dbReference type="ARBA" id="ARBA00022679"/>
    </source>
</evidence>
<dbReference type="OrthoDB" id="9768187at2"/>
<feature type="transmembrane region" description="Helical" evidence="16">
    <location>
        <begin position="194"/>
        <end position="214"/>
    </location>
</feature>
<evidence type="ECO:0000313" key="18">
    <source>
        <dbReference type="Proteomes" id="UP000009061"/>
    </source>
</evidence>
<dbReference type="GO" id="GO:0015648">
    <property type="term" value="F:lipid-linked peptidoglycan transporter activity"/>
    <property type="evidence" value="ECO:0007669"/>
    <property type="project" value="TreeGrafter"/>
</dbReference>
<comment type="catalytic activity">
    <reaction evidence="15 16">
        <text>[GlcNAc-(1-&gt;4)-Mur2Ac(oyl-L-Ala-gamma-D-Glu-L-Lys-D-Ala-D-Ala)](n)-di-trans,octa-cis-undecaprenyl diphosphate + beta-D-GlcNAc-(1-&gt;4)-Mur2Ac(oyl-L-Ala-gamma-D-Glu-L-Lys-D-Ala-D-Ala)-di-trans,octa-cis-undecaprenyl diphosphate = [GlcNAc-(1-&gt;4)-Mur2Ac(oyl-L-Ala-gamma-D-Glu-L-Lys-D-Ala-D-Ala)](n+1)-di-trans,octa-cis-undecaprenyl diphosphate + di-trans,octa-cis-undecaprenyl diphosphate + H(+)</text>
        <dbReference type="Rhea" id="RHEA:23708"/>
        <dbReference type="Rhea" id="RHEA-COMP:9602"/>
        <dbReference type="Rhea" id="RHEA-COMP:9603"/>
        <dbReference type="ChEBI" id="CHEBI:15378"/>
        <dbReference type="ChEBI" id="CHEBI:58405"/>
        <dbReference type="ChEBI" id="CHEBI:60033"/>
        <dbReference type="ChEBI" id="CHEBI:78435"/>
        <dbReference type="EC" id="2.4.99.28"/>
    </reaction>
</comment>
<dbReference type="KEGG" id="wgl:WIGMOR_0578"/>
<protein>
    <recommendedName>
        <fullName evidence="16">Probable peptidoglycan glycosyltransferase FtsW</fullName>
        <shortName evidence="16">PGT</shortName>
        <ecNumber evidence="16">2.4.99.28</ecNumber>
    </recommendedName>
    <alternativeName>
        <fullName evidence="16">Cell division protein FtsW</fullName>
    </alternativeName>
    <alternativeName>
        <fullName evidence="16">Cell wall polymerase</fullName>
    </alternativeName>
    <alternativeName>
        <fullName evidence="16">Peptidoglycan polymerase</fullName>
        <shortName evidence="16">PG polymerase</shortName>
    </alternativeName>
</protein>
<comment type="pathway">
    <text evidence="2 16">Cell wall biogenesis; peptidoglycan biosynthesis.</text>
</comment>
<feature type="transmembrane region" description="Helical" evidence="16">
    <location>
        <begin position="82"/>
        <end position="101"/>
    </location>
</feature>
<evidence type="ECO:0000256" key="4">
    <source>
        <dbReference type="ARBA" id="ARBA00022618"/>
    </source>
</evidence>
<feature type="transmembrane region" description="Helical" evidence="16">
    <location>
        <begin position="149"/>
        <end position="166"/>
    </location>
</feature>
<dbReference type="AlphaFoldDB" id="H6Q5C7"/>
<evidence type="ECO:0000256" key="5">
    <source>
        <dbReference type="ARBA" id="ARBA00022676"/>
    </source>
</evidence>
<dbReference type="RefSeq" id="WP_014354331.1">
    <property type="nucleotide sequence ID" value="NC_016893.1"/>
</dbReference>
<dbReference type="eggNOG" id="COG0772">
    <property type="taxonomic scope" value="Bacteria"/>
</dbReference>
<feature type="transmembrane region" description="Helical" evidence="16">
    <location>
        <begin position="20"/>
        <end position="38"/>
    </location>
</feature>
<evidence type="ECO:0000256" key="9">
    <source>
        <dbReference type="ARBA" id="ARBA00022984"/>
    </source>
</evidence>
<dbReference type="GO" id="GO:0009252">
    <property type="term" value="P:peptidoglycan biosynthetic process"/>
    <property type="evidence" value="ECO:0007669"/>
    <property type="project" value="UniProtKB-UniRule"/>
</dbReference>
<dbReference type="NCBIfam" id="NF008042">
    <property type="entry name" value="PRK10774.1"/>
    <property type="match status" value="1"/>
</dbReference>
<comment type="similarity">
    <text evidence="14 16">Belongs to the SEDS family. FtsW subfamily.</text>
</comment>
<evidence type="ECO:0000256" key="13">
    <source>
        <dbReference type="ARBA" id="ARBA00023316"/>
    </source>
</evidence>
<evidence type="ECO:0000256" key="2">
    <source>
        <dbReference type="ARBA" id="ARBA00004752"/>
    </source>
</evidence>
<keyword evidence="3 16" id="KW-1003">Cell membrane</keyword>
<dbReference type="Proteomes" id="UP000009061">
    <property type="component" value="Chromosome"/>
</dbReference>
<comment type="subcellular location">
    <subcellularLocation>
        <location evidence="16">Cell inner membrane</location>
        <topology evidence="16">Multi-pass membrane protein</topology>
    </subcellularLocation>
    <subcellularLocation>
        <location evidence="1">Cell membrane</location>
        <topology evidence="1">Multi-pass membrane protein</topology>
    </subcellularLocation>
    <text evidence="16">Localizes to the division septum.</text>
</comment>
<dbReference type="Pfam" id="PF01098">
    <property type="entry name" value="FTSW_RODA_SPOVE"/>
    <property type="match status" value="1"/>
</dbReference>
<keyword evidence="7 16" id="KW-0812">Transmembrane</keyword>
<dbReference type="PANTHER" id="PTHR30474:SF2">
    <property type="entry name" value="PEPTIDOGLYCAN GLYCOSYLTRANSFERASE FTSW-RELATED"/>
    <property type="match status" value="1"/>
</dbReference>
<dbReference type="InterPro" id="IPR013437">
    <property type="entry name" value="FtsW"/>
</dbReference>
<evidence type="ECO:0000256" key="15">
    <source>
        <dbReference type="ARBA" id="ARBA00049902"/>
    </source>
</evidence>
<evidence type="ECO:0000313" key="17">
    <source>
        <dbReference type="EMBL" id="AFA41392.1"/>
    </source>
</evidence>
<organism evidence="17 18">
    <name type="scientific">Wigglesworthia glossinidia endosymbiont of Glossina morsitans morsitans</name>
    <name type="common">Yale colony</name>
    <dbReference type="NCBI Taxonomy" id="1142511"/>
    <lineage>
        <taxon>Bacteria</taxon>
        <taxon>Pseudomonadati</taxon>
        <taxon>Pseudomonadota</taxon>
        <taxon>Gammaproteobacteria</taxon>
        <taxon>Enterobacterales</taxon>
        <taxon>Erwiniaceae</taxon>
        <taxon>Wigglesworthia</taxon>
    </lineage>
</organism>
<evidence type="ECO:0000256" key="11">
    <source>
        <dbReference type="ARBA" id="ARBA00023136"/>
    </source>
</evidence>
<dbReference type="InterPro" id="IPR018365">
    <property type="entry name" value="Cell_cycle_FtsW-rel_CS"/>
</dbReference>
<feature type="transmembrane region" description="Helical" evidence="16">
    <location>
        <begin position="312"/>
        <end position="336"/>
    </location>
</feature>
<dbReference type="GO" id="GO:0043093">
    <property type="term" value="P:FtsZ-dependent cytokinesis"/>
    <property type="evidence" value="ECO:0007669"/>
    <property type="project" value="UniProtKB-UniRule"/>
</dbReference>
<keyword evidence="11 16" id="KW-0472">Membrane</keyword>
<evidence type="ECO:0000256" key="10">
    <source>
        <dbReference type="ARBA" id="ARBA00022989"/>
    </source>
</evidence>
<dbReference type="HOGENOM" id="CLU_029243_0_1_6"/>
<evidence type="ECO:0000256" key="12">
    <source>
        <dbReference type="ARBA" id="ARBA00023306"/>
    </source>
</evidence>
<keyword evidence="6 16" id="KW-0808">Transferase</keyword>
<dbReference type="GO" id="GO:0071555">
    <property type="term" value="P:cell wall organization"/>
    <property type="evidence" value="ECO:0007669"/>
    <property type="project" value="UniProtKB-KW"/>
</dbReference>
<accession>H6Q5C7</accession>
<proteinExistence type="inferred from homology"/>
<keyword evidence="8 16" id="KW-0133">Cell shape</keyword>
<feature type="transmembrane region" description="Helical" evidence="16">
    <location>
        <begin position="172"/>
        <end position="189"/>
    </location>
</feature>
<dbReference type="NCBIfam" id="TIGR02614">
    <property type="entry name" value="ftsW"/>
    <property type="match status" value="1"/>
</dbReference>
<keyword evidence="13 16" id="KW-0961">Cell wall biogenesis/degradation</keyword>
<dbReference type="GO" id="GO:0032153">
    <property type="term" value="C:cell division site"/>
    <property type="evidence" value="ECO:0007669"/>
    <property type="project" value="UniProtKB-UniRule"/>
</dbReference>
<feature type="transmembrane region" description="Helical" evidence="16">
    <location>
        <begin position="58"/>
        <end position="75"/>
    </location>
</feature>
<gene>
    <name evidence="16 17" type="primary">ftsW</name>
    <name evidence="17" type="ORF">WIGMOR_0578</name>
</gene>
<feature type="transmembrane region" description="Helical" evidence="16">
    <location>
        <begin position="279"/>
        <end position="300"/>
    </location>
</feature>